<dbReference type="EMBL" id="JAUHTQ010000017">
    <property type="protein sequence ID" value="MDN4495189.1"/>
    <property type="molecule type" value="Genomic_DNA"/>
</dbReference>
<dbReference type="InterPro" id="IPR010499">
    <property type="entry name" value="AraC_E-bd"/>
</dbReference>
<dbReference type="Pfam" id="PF06445">
    <property type="entry name" value="GyrI-like"/>
    <property type="match status" value="1"/>
</dbReference>
<dbReference type="Pfam" id="PF12833">
    <property type="entry name" value="HTH_18"/>
    <property type="match status" value="1"/>
</dbReference>
<dbReference type="InterPro" id="IPR018060">
    <property type="entry name" value="HTH_AraC"/>
</dbReference>
<accession>A0ABT8GUV0</accession>
<dbReference type="InterPro" id="IPR050959">
    <property type="entry name" value="MarA-like"/>
</dbReference>
<name>A0ABT8GUV0_9BACL</name>
<dbReference type="Gene3D" id="3.20.80.10">
    <property type="entry name" value="Regulatory factor, effector binding domain"/>
    <property type="match status" value="1"/>
</dbReference>
<dbReference type="SMART" id="SM00342">
    <property type="entry name" value="HTH_ARAC"/>
    <property type="match status" value="1"/>
</dbReference>
<dbReference type="InterPro" id="IPR020449">
    <property type="entry name" value="Tscrpt_reg_AraC-type_HTH"/>
</dbReference>
<organism evidence="5 6">
    <name type="scientific">Ureibacillus aquaedulcis</name>
    <dbReference type="NCBI Taxonomy" id="3058421"/>
    <lineage>
        <taxon>Bacteria</taxon>
        <taxon>Bacillati</taxon>
        <taxon>Bacillota</taxon>
        <taxon>Bacilli</taxon>
        <taxon>Bacillales</taxon>
        <taxon>Caryophanaceae</taxon>
        <taxon>Ureibacillus</taxon>
    </lineage>
</organism>
<dbReference type="SMART" id="SM00871">
    <property type="entry name" value="AraC_E_bind"/>
    <property type="match status" value="1"/>
</dbReference>
<keyword evidence="3" id="KW-0804">Transcription</keyword>
<dbReference type="SUPFAM" id="SSF55136">
    <property type="entry name" value="Probable bacterial effector-binding domain"/>
    <property type="match status" value="1"/>
</dbReference>
<dbReference type="InterPro" id="IPR018062">
    <property type="entry name" value="HTH_AraC-typ_CS"/>
</dbReference>
<dbReference type="PANTHER" id="PTHR47504:SF5">
    <property type="entry name" value="RIGHT ORIGIN-BINDING PROTEIN"/>
    <property type="match status" value="1"/>
</dbReference>
<dbReference type="PROSITE" id="PS01124">
    <property type="entry name" value="HTH_ARAC_FAMILY_2"/>
    <property type="match status" value="1"/>
</dbReference>
<sequence>MSWVDSIQQAIDYIENHLLDGDLSVEQIAKKCNSSPFHFQRTFSILTDSTIGDYIRRRRLTLAAQELINTNDKIIDIAYKYGYETPESFAKAFRKQHNLSPKEARKKLGPLQSYNRLTIKIKLEGAIPMNYKIVEKDAFQVIGVKRTYNYKNGDNIRGIPQFWNDVHADGTNDRLVDLNNGDIQGVLGVCSVDENEKQTGLMDYWIASAFKGDVPNSMDAFKIPASKWAIFEVHGPMPHAMQDTWKKIYSEWFPSNPYNPAGTAELEVYTNDNPSNANYYSEIWIPIQ</sequence>
<dbReference type="PROSITE" id="PS00041">
    <property type="entry name" value="HTH_ARAC_FAMILY_1"/>
    <property type="match status" value="1"/>
</dbReference>
<reference evidence="5" key="1">
    <citation type="submission" date="2023-07" db="EMBL/GenBank/DDBJ databases">
        <title>Ureibacillus sp. isolated from freshwater well.</title>
        <authorList>
            <person name="Kirdat K."/>
            <person name="Bhatt A."/>
            <person name="Teware R."/>
            <person name="Bhavsar Y."/>
            <person name="Yadav A."/>
        </authorList>
    </citation>
    <scope>NUCLEOTIDE SEQUENCE</scope>
    <source>
        <strain evidence="5">BA0131</strain>
    </source>
</reference>
<dbReference type="PRINTS" id="PR00032">
    <property type="entry name" value="HTHARAC"/>
</dbReference>
<evidence type="ECO:0000313" key="6">
    <source>
        <dbReference type="Proteomes" id="UP001172743"/>
    </source>
</evidence>
<dbReference type="InterPro" id="IPR009057">
    <property type="entry name" value="Homeodomain-like_sf"/>
</dbReference>
<evidence type="ECO:0000256" key="3">
    <source>
        <dbReference type="ARBA" id="ARBA00023163"/>
    </source>
</evidence>
<comment type="caution">
    <text evidence="5">The sequence shown here is derived from an EMBL/GenBank/DDBJ whole genome shotgun (WGS) entry which is preliminary data.</text>
</comment>
<feature type="domain" description="HTH araC/xylS-type" evidence="4">
    <location>
        <begin position="8"/>
        <end position="107"/>
    </location>
</feature>
<dbReference type="PANTHER" id="PTHR47504">
    <property type="entry name" value="RIGHT ORIGIN-BINDING PROTEIN"/>
    <property type="match status" value="1"/>
</dbReference>
<evidence type="ECO:0000259" key="4">
    <source>
        <dbReference type="PROSITE" id="PS01124"/>
    </source>
</evidence>
<keyword evidence="1" id="KW-0805">Transcription regulation</keyword>
<keyword evidence="2" id="KW-0238">DNA-binding</keyword>
<keyword evidence="6" id="KW-1185">Reference proteome</keyword>
<gene>
    <name evidence="5" type="ORF">QYB95_16665</name>
</gene>
<dbReference type="InterPro" id="IPR029442">
    <property type="entry name" value="GyrI-like"/>
</dbReference>
<dbReference type="InterPro" id="IPR011256">
    <property type="entry name" value="Reg_factor_effector_dom_sf"/>
</dbReference>
<protein>
    <submittedName>
        <fullName evidence="5">AraC family transcriptional regulator</fullName>
    </submittedName>
</protein>
<evidence type="ECO:0000256" key="1">
    <source>
        <dbReference type="ARBA" id="ARBA00023015"/>
    </source>
</evidence>
<dbReference type="Proteomes" id="UP001172743">
    <property type="component" value="Unassembled WGS sequence"/>
</dbReference>
<proteinExistence type="predicted"/>
<dbReference type="SUPFAM" id="SSF46689">
    <property type="entry name" value="Homeodomain-like"/>
    <property type="match status" value="2"/>
</dbReference>
<evidence type="ECO:0000313" key="5">
    <source>
        <dbReference type="EMBL" id="MDN4495189.1"/>
    </source>
</evidence>
<evidence type="ECO:0000256" key="2">
    <source>
        <dbReference type="ARBA" id="ARBA00023125"/>
    </source>
</evidence>
<dbReference type="RefSeq" id="WP_301139507.1">
    <property type="nucleotide sequence ID" value="NZ_JAUHTQ010000017.1"/>
</dbReference>
<dbReference type="Gene3D" id="1.10.10.60">
    <property type="entry name" value="Homeodomain-like"/>
    <property type="match status" value="2"/>
</dbReference>